<protein>
    <submittedName>
        <fullName evidence="1">Uncharacterized protein</fullName>
    </submittedName>
</protein>
<comment type="caution">
    <text evidence="1">The sequence shown here is derived from an EMBL/GenBank/DDBJ whole genome shotgun (WGS) entry which is preliminary data.</text>
</comment>
<name>A0A3E0EVI7_9FLAO</name>
<sequence>MLLIFLIALTKWGELILYGLTFETYVFETYFPEFDIKLDFCMLLKNSI</sequence>
<evidence type="ECO:0000313" key="1">
    <source>
        <dbReference type="EMBL" id="REH01844.1"/>
    </source>
</evidence>
<dbReference type="EMBL" id="QUNI01000001">
    <property type="protein sequence ID" value="REH01844.1"/>
    <property type="molecule type" value="Genomic_DNA"/>
</dbReference>
<gene>
    <name evidence="1" type="ORF">C8P67_101328</name>
</gene>
<dbReference type="Proteomes" id="UP000257136">
    <property type="component" value="Unassembled WGS sequence"/>
</dbReference>
<keyword evidence="2" id="KW-1185">Reference proteome</keyword>
<accession>A0A3E0EVI7</accession>
<reference evidence="1 2" key="1">
    <citation type="submission" date="2018-08" db="EMBL/GenBank/DDBJ databases">
        <title>Genomic Encyclopedia of Archaeal and Bacterial Type Strains, Phase II (KMG-II): from individual species to whole genera.</title>
        <authorList>
            <person name="Goeker M."/>
        </authorList>
    </citation>
    <scope>NUCLEOTIDE SEQUENCE [LARGE SCALE GENOMIC DNA]</scope>
    <source>
        <strain evidence="1 2">DSM 100880</strain>
    </source>
</reference>
<evidence type="ECO:0000313" key="2">
    <source>
        <dbReference type="Proteomes" id="UP000257136"/>
    </source>
</evidence>
<proteinExistence type="predicted"/>
<dbReference type="AlphaFoldDB" id="A0A3E0EVI7"/>
<organism evidence="1 2">
    <name type="scientific">Flavobacterium aquicola</name>
    <dbReference type="NCBI Taxonomy" id="1682742"/>
    <lineage>
        <taxon>Bacteria</taxon>
        <taxon>Pseudomonadati</taxon>
        <taxon>Bacteroidota</taxon>
        <taxon>Flavobacteriia</taxon>
        <taxon>Flavobacteriales</taxon>
        <taxon>Flavobacteriaceae</taxon>
        <taxon>Flavobacterium</taxon>
    </lineage>
</organism>